<dbReference type="InterPro" id="IPR018484">
    <property type="entry name" value="FGGY_N"/>
</dbReference>
<dbReference type="InterPro" id="IPR043129">
    <property type="entry name" value="ATPase_NBD"/>
</dbReference>
<evidence type="ECO:0000256" key="1">
    <source>
        <dbReference type="ARBA" id="ARBA00009156"/>
    </source>
</evidence>
<evidence type="ECO:0000256" key="4">
    <source>
        <dbReference type="ARBA" id="ARBA00022777"/>
    </source>
</evidence>
<dbReference type="InterPro" id="IPR050406">
    <property type="entry name" value="FGGY_Carb_Kinase"/>
</dbReference>
<dbReference type="PANTHER" id="PTHR43095">
    <property type="entry name" value="SUGAR KINASE"/>
    <property type="match status" value="1"/>
</dbReference>
<dbReference type="InterPro" id="IPR000577">
    <property type="entry name" value="Carb_kinase_FGGY"/>
</dbReference>
<comment type="caution">
    <text evidence="6">The sequence shown here is derived from an EMBL/GenBank/DDBJ whole genome shotgun (WGS) entry which is preliminary data.</text>
</comment>
<comment type="similarity">
    <text evidence="1">Belongs to the FGGY kinase family.</text>
</comment>
<dbReference type="Gene3D" id="3.30.420.40">
    <property type="match status" value="2"/>
</dbReference>
<evidence type="ECO:0000256" key="3">
    <source>
        <dbReference type="ARBA" id="ARBA00022679"/>
    </source>
</evidence>
<dbReference type="Proteomes" id="UP001611075">
    <property type="component" value="Unassembled WGS sequence"/>
</dbReference>
<evidence type="ECO:0000313" key="7">
    <source>
        <dbReference type="Proteomes" id="UP001611075"/>
    </source>
</evidence>
<evidence type="ECO:0000256" key="2">
    <source>
        <dbReference type="ARBA" id="ARBA00022629"/>
    </source>
</evidence>
<evidence type="ECO:0000259" key="5">
    <source>
        <dbReference type="Pfam" id="PF00370"/>
    </source>
</evidence>
<dbReference type="EMBL" id="JBIRPU010000026">
    <property type="protein sequence ID" value="MFI0796308.1"/>
    <property type="molecule type" value="Genomic_DNA"/>
</dbReference>
<gene>
    <name evidence="6" type="ORF">ACH4OY_27025</name>
</gene>
<protein>
    <submittedName>
        <fullName evidence="6">L-fuculokinase</fullName>
    </submittedName>
</protein>
<keyword evidence="4" id="KW-0418">Kinase</keyword>
<dbReference type="RefSeq" id="WP_396684316.1">
    <property type="nucleotide sequence ID" value="NZ_JBIRPU010000026.1"/>
</dbReference>
<dbReference type="CDD" id="cd07773">
    <property type="entry name" value="ASKHA_NBD_FGGY_FK"/>
    <property type="match status" value="1"/>
</dbReference>
<dbReference type="SUPFAM" id="SSF53067">
    <property type="entry name" value="Actin-like ATPase domain"/>
    <property type="match status" value="2"/>
</dbReference>
<feature type="domain" description="Carbohydrate kinase FGGY N-terminal" evidence="5">
    <location>
        <begin position="5"/>
        <end position="239"/>
    </location>
</feature>
<reference evidence="6 7" key="1">
    <citation type="submission" date="2024-10" db="EMBL/GenBank/DDBJ databases">
        <title>The Natural Products Discovery Center: Release of the First 8490 Sequenced Strains for Exploring Actinobacteria Biosynthetic Diversity.</title>
        <authorList>
            <person name="Kalkreuter E."/>
            <person name="Kautsar S.A."/>
            <person name="Yang D."/>
            <person name="Bader C.D."/>
            <person name="Teijaro C.N."/>
            <person name="Fluegel L."/>
            <person name="Davis C.M."/>
            <person name="Simpson J.R."/>
            <person name="Lauterbach L."/>
            <person name="Steele A.D."/>
            <person name="Gui C."/>
            <person name="Meng S."/>
            <person name="Li G."/>
            <person name="Viehrig K."/>
            <person name="Ye F."/>
            <person name="Su P."/>
            <person name="Kiefer A.F."/>
            <person name="Nichols A."/>
            <person name="Cepeda A.J."/>
            <person name="Yan W."/>
            <person name="Fan B."/>
            <person name="Jiang Y."/>
            <person name="Adhikari A."/>
            <person name="Zheng C.-J."/>
            <person name="Schuster L."/>
            <person name="Cowan T.M."/>
            <person name="Smanski M.J."/>
            <person name="Chevrette M.G."/>
            <person name="De Carvalho L.P.S."/>
            <person name="Shen B."/>
        </authorList>
    </citation>
    <scope>NUCLEOTIDE SEQUENCE [LARGE SCALE GENOMIC DNA]</scope>
    <source>
        <strain evidence="6 7">NPDC021253</strain>
    </source>
</reference>
<name>A0ABW7SRG6_9ACTN</name>
<sequence>MSQFIGVDIGTTRTKVGCYDTDAGRLVALRHAPTVVHPDPWGGRRDANRLAAAVGDLLAQLLADPAVRPDGLAGISVGSVGEEVVLLAADGTVTAPVLAWFAGHGQQAKTALGADSDWAGTDETFSVFKLRWLAEHLPDELAAARTFTSLADFVARDLLADRTAPVFLNVSHASRTGLLDIRAGLLRTDVLPDLGLATLALPDLIDSATVVGRTSDGGVLPAGVPVVSGGHDHMCGAFGTGVRTAGDVYVSVGTSEAQVLLVDELPDAVGPGLDTGIFVAGGLRFVHRATPSGRYYQAWHDMLYSGVPDATLWVELAQVVDEVAPAVVEADVRRARLAAMPMEVTRAHAMASLLKGLAVEAEATTARLGRLGAVEIADVTVGGVAAGWRTWRRLRQEATRRRLRFVDEPEATVLGVAVLAQFGVTGRADVPVHLTTAETPGGNHEHA</sequence>
<keyword evidence="2" id="KW-0119">Carbohydrate metabolism</keyword>
<keyword evidence="3" id="KW-0808">Transferase</keyword>
<keyword evidence="2" id="KW-0859">Xylose metabolism</keyword>
<organism evidence="6 7">
    <name type="scientific">Micromonospora rubida</name>
    <dbReference type="NCBI Taxonomy" id="2697657"/>
    <lineage>
        <taxon>Bacteria</taxon>
        <taxon>Bacillati</taxon>
        <taxon>Actinomycetota</taxon>
        <taxon>Actinomycetes</taxon>
        <taxon>Micromonosporales</taxon>
        <taxon>Micromonosporaceae</taxon>
        <taxon>Micromonospora</taxon>
    </lineage>
</organism>
<proteinExistence type="inferred from homology"/>
<accession>A0ABW7SRG6</accession>
<keyword evidence="7" id="KW-1185">Reference proteome</keyword>
<dbReference type="PANTHER" id="PTHR43095:SF5">
    <property type="entry name" value="XYLULOSE KINASE"/>
    <property type="match status" value="1"/>
</dbReference>
<dbReference type="Pfam" id="PF00370">
    <property type="entry name" value="FGGY_N"/>
    <property type="match status" value="1"/>
</dbReference>
<evidence type="ECO:0000313" key="6">
    <source>
        <dbReference type="EMBL" id="MFI0796308.1"/>
    </source>
</evidence>
<dbReference type="PIRSF" id="PIRSF000538">
    <property type="entry name" value="GlpK"/>
    <property type="match status" value="1"/>
</dbReference>